<reference evidence="1" key="1">
    <citation type="submission" date="2020-09" db="EMBL/GenBank/DDBJ databases">
        <authorList>
            <person name="Kikuchi T."/>
        </authorList>
    </citation>
    <scope>NUCLEOTIDE SEQUENCE</scope>
    <source>
        <strain evidence="1">SH1</strain>
    </source>
</reference>
<dbReference type="EMBL" id="CAJFCW020000001">
    <property type="protein sequence ID" value="CAG9085145.1"/>
    <property type="molecule type" value="Genomic_DNA"/>
</dbReference>
<accession>A0A811JV61</accession>
<evidence type="ECO:0000313" key="2">
    <source>
        <dbReference type="Proteomes" id="UP000614601"/>
    </source>
</evidence>
<dbReference type="Proteomes" id="UP000783686">
    <property type="component" value="Unassembled WGS sequence"/>
</dbReference>
<name>A0A811JV61_9BILA</name>
<keyword evidence="2" id="KW-1185">Reference proteome</keyword>
<dbReference type="AlphaFoldDB" id="A0A811JV61"/>
<protein>
    <submittedName>
        <fullName evidence="1">Uncharacterized protein</fullName>
    </submittedName>
</protein>
<proteinExistence type="predicted"/>
<gene>
    <name evidence="1" type="ORF">BOKJ2_LOCUS1992</name>
</gene>
<dbReference type="EMBL" id="CAJFDH010000001">
    <property type="protein sequence ID" value="CAD5207308.1"/>
    <property type="molecule type" value="Genomic_DNA"/>
</dbReference>
<comment type="caution">
    <text evidence="1">The sequence shown here is derived from an EMBL/GenBank/DDBJ whole genome shotgun (WGS) entry which is preliminary data.</text>
</comment>
<dbReference type="Proteomes" id="UP000614601">
    <property type="component" value="Unassembled WGS sequence"/>
</dbReference>
<evidence type="ECO:0000313" key="1">
    <source>
        <dbReference type="EMBL" id="CAD5207308.1"/>
    </source>
</evidence>
<sequence length="108" mass="10120">MTLPEPQSPRTGLALSDLGTTTSSYSVGGAGISGLAISSHGGSSNWSTRGVGGIGAGIGVGGGAGIGGGAGLGGLTGAGNNGSSNFGFGNSYMQNCGISSSDYGLFKN</sequence>
<organism evidence="1 2">
    <name type="scientific">Bursaphelenchus okinawaensis</name>
    <dbReference type="NCBI Taxonomy" id="465554"/>
    <lineage>
        <taxon>Eukaryota</taxon>
        <taxon>Metazoa</taxon>
        <taxon>Ecdysozoa</taxon>
        <taxon>Nematoda</taxon>
        <taxon>Chromadorea</taxon>
        <taxon>Rhabditida</taxon>
        <taxon>Tylenchina</taxon>
        <taxon>Tylenchomorpha</taxon>
        <taxon>Aphelenchoidea</taxon>
        <taxon>Aphelenchoididae</taxon>
        <taxon>Bursaphelenchus</taxon>
    </lineage>
</organism>